<accession>A0A0E9WZK6</accession>
<protein>
    <submittedName>
        <fullName evidence="1">Uncharacterized protein</fullName>
    </submittedName>
</protein>
<proteinExistence type="predicted"/>
<organism evidence="1">
    <name type="scientific">Anguilla anguilla</name>
    <name type="common">European freshwater eel</name>
    <name type="synonym">Muraena anguilla</name>
    <dbReference type="NCBI Taxonomy" id="7936"/>
    <lineage>
        <taxon>Eukaryota</taxon>
        <taxon>Metazoa</taxon>
        <taxon>Chordata</taxon>
        <taxon>Craniata</taxon>
        <taxon>Vertebrata</taxon>
        <taxon>Euteleostomi</taxon>
        <taxon>Actinopterygii</taxon>
        <taxon>Neopterygii</taxon>
        <taxon>Teleostei</taxon>
        <taxon>Anguilliformes</taxon>
        <taxon>Anguillidae</taxon>
        <taxon>Anguilla</taxon>
    </lineage>
</organism>
<dbReference type="EMBL" id="GBXM01012660">
    <property type="protein sequence ID" value="JAH95917.1"/>
    <property type="molecule type" value="Transcribed_RNA"/>
</dbReference>
<reference evidence="1" key="1">
    <citation type="submission" date="2014-11" db="EMBL/GenBank/DDBJ databases">
        <authorList>
            <person name="Amaro Gonzalez C."/>
        </authorList>
    </citation>
    <scope>NUCLEOTIDE SEQUENCE</scope>
</reference>
<name>A0A0E9WZK6_ANGAN</name>
<evidence type="ECO:0000313" key="1">
    <source>
        <dbReference type="EMBL" id="JAH95917.1"/>
    </source>
</evidence>
<reference evidence="1" key="2">
    <citation type="journal article" date="2015" name="Fish Shellfish Immunol.">
        <title>Early steps in the European eel (Anguilla anguilla)-Vibrio vulnificus interaction in the gills: Role of the RtxA13 toxin.</title>
        <authorList>
            <person name="Callol A."/>
            <person name="Pajuelo D."/>
            <person name="Ebbesson L."/>
            <person name="Teles M."/>
            <person name="MacKenzie S."/>
            <person name="Amaro C."/>
        </authorList>
    </citation>
    <scope>NUCLEOTIDE SEQUENCE</scope>
</reference>
<dbReference type="AlphaFoldDB" id="A0A0E9WZK6"/>
<sequence>MFRKGLTFNVISHNLIPILNYPYICASTVQTSLPTMKV</sequence>